<gene>
    <name evidence="11" type="primary">pyrK</name>
    <name evidence="15" type="ORF">ENJ96_00855</name>
</gene>
<comment type="cofactor">
    <cofactor evidence="11">
        <name>[2Fe-2S] cluster</name>
        <dbReference type="ChEBI" id="CHEBI:190135"/>
    </cofactor>
    <text evidence="11">Binds 1 [2Fe-2S] cluster per subunit.</text>
</comment>
<feature type="binding site" evidence="11 12">
    <location>
        <begin position="69"/>
        <end position="70"/>
    </location>
    <ligand>
        <name>FAD</name>
        <dbReference type="ChEBI" id="CHEBI:57692"/>
    </ligand>
</feature>
<dbReference type="EMBL" id="DROK01000026">
    <property type="protein sequence ID" value="HHI96384.1"/>
    <property type="molecule type" value="Genomic_DNA"/>
</dbReference>
<dbReference type="GO" id="GO:0046872">
    <property type="term" value="F:metal ion binding"/>
    <property type="evidence" value="ECO:0007669"/>
    <property type="project" value="UniProtKB-KW"/>
</dbReference>
<comment type="function">
    <text evidence="11">Responsible for channeling the electrons from the oxidation of dihydroorotate from the FMN redox center in the PyrD type B subunit to the ultimate electron acceptor NAD(+).</text>
</comment>
<feature type="binding site" evidence="11 13">
    <location>
        <position position="221"/>
    </location>
    <ligand>
        <name>[2Fe-2S] cluster</name>
        <dbReference type="ChEBI" id="CHEBI:190135"/>
    </ligand>
</feature>
<dbReference type="GO" id="GO:0044205">
    <property type="term" value="P:'de novo' UMP biosynthetic process"/>
    <property type="evidence" value="ECO:0007669"/>
    <property type="project" value="UniProtKB-UniRule"/>
</dbReference>
<dbReference type="Gene3D" id="3.40.50.80">
    <property type="entry name" value="Nucleotide-binding domain of ferredoxin-NADP reductase (FNR) module"/>
    <property type="match status" value="1"/>
</dbReference>
<feature type="binding site" evidence="11 13">
    <location>
        <position position="213"/>
    </location>
    <ligand>
        <name>[2Fe-2S] cluster</name>
        <dbReference type="ChEBI" id="CHEBI:190135"/>
    </ligand>
</feature>
<comment type="similarity">
    <text evidence="1 11">Belongs to the PyrK family.</text>
</comment>
<accession>A0A7V5NY62</accession>
<evidence type="ECO:0000256" key="11">
    <source>
        <dbReference type="HAMAP-Rule" id="MF_01211"/>
    </source>
</evidence>
<dbReference type="UniPathway" id="UPA00070">
    <property type="reaction ID" value="UER00945"/>
</dbReference>
<dbReference type="GO" id="GO:0016491">
    <property type="term" value="F:oxidoreductase activity"/>
    <property type="evidence" value="ECO:0007669"/>
    <property type="project" value="InterPro"/>
</dbReference>
<evidence type="ECO:0000256" key="3">
    <source>
        <dbReference type="ARBA" id="ARBA00022630"/>
    </source>
</evidence>
<comment type="caution">
    <text evidence="15">The sequence shown here is derived from an EMBL/GenBank/DDBJ whole genome shotgun (WGS) entry which is preliminary data.</text>
</comment>
<dbReference type="SUPFAM" id="SSF63380">
    <property type="entry name" value="Riboflavin synthase domain-like"/>
    <property type="match status" value="1"/>
</dbReference>
<dbReference type="CDD" id="cd06218">
    <property type="entry name" value="DHOD_e_trans"/>
    <property type="match status" value="1"/>
</dbReference>
<reference evidence="15" key="1">
    <citation type="journal article" date="2020" name="mSystems">
        <title>Genome- and Community-Level Interaction Insights into Carbon Utilization and Element Cycling Functions of Hydrothermarchaeota in Hydrothermal Sediment.</title>
        <authorList>
            <person name="Zhou Z."/>
            <person name="Liu Y."/>
            <person name="Xu W."/>
            <person name="Pan J."/>
            <person name="Luo Z.H."/>
            <person name="Li M."/>
        </authorList>
    </citation>
    <scope>NUCLEOTIDE SEQUENCE [LARGE SCALE GENOMIC DNA]</scope>
    <source>
        <strain evidence="15">HyVt-533</strain>
    </source>
</reference>
<dbReference type="GO" id="GO:0050660">
    <property type="term" value="F:flavin adenine dinucleotide binding"/>
    <property type="evidence" value="ECO:0007669"/>
    <property type="project" value="InterPro"/>
</dbReference>
<feature type="domain" description="FAD-binding FR-type" evidence="14">
    <location>
        <begin position="1"/>
        <end position="94"/>
    </location>
</feature>
<comment type="cofactor">
    <cofactor evidence="11 12">
        <name>FAD</name>
        <dbReference type="ChEBI" id="CHEBI:57692"/>
    </cofactor>
    <text evidence="11 12">Binds 1 FAD per subunit.</text>
</comment>
<keyword evidence="8 11" id="KW-0249">Electron transport</keyword>
<dbReference type="PROSITE" id="PS51384">
    <property type="entry name" value="FAD_FR"/>
    <property type="match status" value="1"/>
</dbReference>
<feature type="binding site" evidence="11 13">
    <location>
        <position position="218"/>
    </location>
    <ligand>
        <name>[2Fe-2S] cluster</name>
        <dbReference type="ChEBI" id="CHEBI:190135"/>
    </ligand>
</feature>
<dbReference type="PRINTS" id="PR00409">
    <property type="entry name" value="PHDIOXRDTASE"/>
</dbReference>
<dbReference type="InterPro" id="IPR050353">
    <property type="entry name" value="PyrK_electron_transfer"/>
</dbReference>
<evidence type="ECO:0000313" key="15">
    <source>
        <dbReference type="EMBL" id="HHI96384.1"/>
    </source>
</evidence>
<evidence type="ECO:0000256" key="7">
    <source>
        <dbReference type="ARBA" id="ARBA00022975"/>
    </source>
</evidence>
<dbReference type="GO" id="GO:0051537">
    <property type="term" value="F:2 iron, 2 sulfur cluster binding"/>
    <property type="evidence" value="ECO:0007669"/>
    <property type="project" value="UniProtKB-KW"/>
</dbReference>
<organism evidence="15">
    <name type="scientific">Thermodesulfatator atlanticus</name>
    <dbReference type="NCBI Taxonomy" id="501497"/>
    <lineage>
        <taxon>Bacteria</taxon>
        <taxon>Pseudomonadati</taxon>
        <taxon>Thermodesulfobacteriota</taxon>
        <taxon>Thermodesulfobacteria</taxon>
        <taxon>Thermodesulfobacteriales</taxon>
        <taxon>Thermodesulfatatoraceae</taxon>
        <taxon>Thermodesulfatator</taxon>
    </lineage>
</organism>
<dbReference type="InterPro" id="IPR019480">
    <property type="entry name" value="Dihydroorotate_DH_Fe-S-bd"/>
</dbReference>
<dbReference type="Pfam" id="PF00175">
    <property type="entry name" value="NAD_binding_1"/>
    <property type="match status" value="1"/>
</dbReference>
<evidence type="ECO:0000256" key="13">
    <source>
        <dbReference type="PIRSR" id="PIRSR006816-2"/>
    </source>
</evidence>
<dbReference type="Gene3D" id="2.40.30.10">
    <property type="entry name" value="Translation factors"/>
    <property type="match status" value="1"/>
</dbReference>
<dbReference type="Proteomes" id="UP000886101">
    <property type="component" value="Unassembled WGS sequence"/>
</dbReference>
<comment type="caution">
    <text evidence="11">Lacks conserved residue(s) required for the propagation of feature annotation.</text>
</comment>
<sequence length="246" mass="27047">MKEFVLYQNEELAPGYHRLVFEGQLGGVPGQFLMVKAWPTHDPLLARPFSLHEVEKERFSIFFQVRGRGTALLAQLKPGDRASVLGPLGRGFPLNEKGPFILVAGGIGIAPFKFLVKALKDEEIFLFYGARRAEELLLLEEFQKLGIKVFPATEDGSVGFHGLVTRPLEEFLAQNASGTIYACGPNPMLEEVARIARAFKVKAYLSLEARMACGLGLCLGCVIKGKGGRFLHLCTEGPVVPAERIF</sequence>
<evidence type="ECO:0000256" key="10">
    <source>
        <dbReference type="ARBA" id="ARBA00023014"/>
    </source>
</evidence>
<dbReference type="PANTHER" id="PTHR43513:SF3">
    <property type="entry name" value="DIHYDROOROTATE DEHYDROGENASE B (NAD(+)), ELECTRON TRANSFER SUBUNIT-RELATED"/>
    <property type="match status" value="1"/>
</dbReference>
<evidence type="ECO:0000256" key="1">
    <source>
        <dbReference type="ARBA" id="ARBA00006422"/>
    </source>
</evidence>
<evidence type="ECO:0000256" key="2">
    <source>
        <dbReference type="ARBA" id="ARBA00022448"/>
    </source>
</evidence>
<feature type="binding site" evidence="11 12">
    <location>
        <begin position="47"/>
        <end position="50"/>
    </location>
    <ligand>
        <name>FAD</name>
        <dbReference type="ChEBI" id="CHEBI:57692"/>
    </ligand>
</feature>
<dbReference type="InterPro" id="IPR012165">
    <property type="entry name" value="Cyt_c3_hydrogenase_gsu"/>
</dbReference>
<dbReference type="PIRSF" id="PIRSF006816">
    <property type="entry name" value="Cyc3_hyd_g"/>
    <property type="match status" value="1"/>
</dbReference>
<keyword evidence="9 11" id="KW-0408">Iron</keyword>
<dbReference type="InterPro" id="IPR023455">
    <property type="entry name" value="Dihydroorotate_DHASE_ETsu"/>
</dbReference>
<dbReference type="InterPro" id="IPR017938">
    <property type="entry name" value="Riboflavin_synthase-like_b-brl"/>
</dbReference>
<dbReference type="GO" id="GO:0009055">
    <property type="term" value="F:electron transfer activity"/>
    <property type="evidence" value="ECO:0007669"/>
    <property type="project" value="UniProtKB-UniRule"/>
</dbReference>
<dbReference type="SUPFAM" id="SSF52343">
    <property type="entry name" value="Ferredoxin reductase-like, C-terminal NADP-linked domain"/>
    <property type="match status" value="1"/>
</dbReference>
<dbReference type="InterPro" id="IPR039261">
    <property type="entry name" value="FNR_nucleotide-bd"/>
</dbReference>
<keyword evidence="4 11" id="KW-0001">2Fe-2S</keyword>
<dbReference type="InterPro" id="IPR017927">
    <property type="entry name" value="FAD-bd_FR_type"/>
</dbReference>
<dbReference type="Gene3D" id="2.10.240.10">
    <property type="entry name" value="Dihydroorotate dehydrogenase, electron transfer subunit"/>
    <property type="match status" value="1"/>
</dbReference>
<dbReference type="HAMAP" id="MF_01211">
    <property type="entry name" value="DHODB_Fe_S_bind"/>
    <property type="match status" value="1"/>
</dbReference>
<proteinExistence type="inferred from homology"/>
<dbReference type="AlphaFoldDB" id="A0A7V5NY62"/>
<keyword evidence="2 11" id="KW-0813">Transport</keyword>
<comment type="cofactor">
    <cofactor evidence="13">
        <name>[2Fe-2S] cluster</name>
        <dbReference type="ChEBI" id="CHEBI:190135"/>
    </cofactor>
    <text evidence="13">Binds 1 [2Fe-2S] cluster per subunit.</text>
</comment>
<keyword evidence="6 11" id="KW-0274">FAD</keyword>
<evidence type="ECO:0000259" key="14">
    <source>
        <dbReference type="PROSITE" id="PS51384"/>
    </source>
</evidence>
<dbReference type="Pfam" id="PF10418">
    <property type="entry name" value="DHODB_Fe-S_bind"/>
    <property type="match status" value="1"/>
</dbReference>
<comment type="pathway">
    <text evidence="11">Pyrimidine metabolism; UMP biosynthesis via de novo pathway; orotate from (S)-dihydroorotate (NAD(+) route): step 1/1.</text>
</comment>
<protein>
    <recommendedName>
        <fullName evidence="11">Dihydroorotate dehydrogenase B (NAD(+)), electron transfer subunit</fullName>
    </recommendedName>
    <alternativeName>
        <fullName evidence="11">Dihydroorotate oxidase B, electron transfer subunit</fullName>
    </alternativeName>
</protein>
<dbReference type="InterPro" id="IPR037117">
    <property type="entry name" value="Dihydroorotate_DH_ele_sf"/>
</dbReference>
<keyword evidence="3 11" id="KW-0285">Flavoprotein</keyword>
<comment type="subunit">
    <text evidence="11">Heterotetramer of 2 PyrK and 2 PyrD type B subunits.</text>
</comment>
<evidence type="ECO:0000256" key="6">
    <source>
        <dbReference type="ARBA" id="ARBA00022827"/>
    </source>
</evidence>
<evidence type="ECO:0000256" key="8">
    <source>
        <dbReference type="ARBA" id="ARBA00022982"/>
    </source>
</evidence>
<keyword evidence="10 11" id="KW-0411">Iron-sulfur</keyword>
<evidence type="ECO:0000256" key="4">
    <source>
        <dbReference type="ARBA" id="ARBA00022714"/>
    </source>
</evidence>
<dbReference type="InterPro" id="IPR001433">
    <property type="entry name" value="OxRdtase_FAD/NAD-bd"/>
</dbReference>
<name>A0A7V5NY62_9BACT</name>
<evidence type="ECO:0000256" key="12">
    <source>
        <dbReference type="PIRSR" id="PIRSR006816-1"/>
    </source>
</evidence>
<dbReference type="PANTHER" id="PTHR43513">
    <property type="entry name" value="DIHYDROOROTATE DEHYDROGENASE B (NAD(+)), ELECTRON TRANSFER SUBUNIT"/>
    <property type="match status" value="1"/>
</dbReference>
<feature type="binding site" evidence="11 13">
    <location>
        <position position="234"/>
    </location>
    <ligand>
        <name>[2Fe-2S] cluster</name>
        <dbReference type="ChEBI" id="CHEBI:190135"/>
    </ligand>
</feature>
<keyword evidence="7 11" id="KW-0665">Pyrimidine biosynthesis</keyword>
<keyword evidence="5 11" id="KW-0479">Metal-binding</keyword>
<evidence type="ECO:0000256" key="5">
    <source>
        <dbReference type="ARBA" id="ARBA00022723"/>
    </source>
</evidence>
<evidence type="ECO:0000256" key="9">
    <source>
        <dbReference type="ARBA" id="ARBA00023004"/>
    </source>
</evidence>